<protein>
    <recommendedName>
        <fullName evidence="4">HTH araC/xylS-type domain-containing protein</fullName>
    </recommendedName>
</protein>
<sequence>MNFNVQNAEQFRHTLLQQLNFIKKNERYCSLYHHPNTKDQGHLFIYERPGYYYFAIADYTIPHAFSIHFNNPQRLMRFGTVYKGTTQFQLENKPVSSFTPSSFFVVEKNLIGTQTWQQGQHFHGAEITIYEAYFNEVIAPLLQTTISFDSFIENYTYHYLPLEVMNVIQHMQTLSQKNKLDPLRLESSILECISLIFTNIEHSPENTFTHQIDYGKVKVGNRYLKLTVTDIKSIQRAHDLLIENFATPPTIEKLSELVMLHPQKLKAGFQHYYHMTIGEFITTHRLSIATNLLCTTEMSIADIAKHVGYPYPSNFIKTFKKAFNCTPLQYKNKQ</sequence>
<dbReference type="Gene3D" id="1.10.10.60">
    <property type="entry name" value="Homeodomain-like"/>
    <property type="match status" value="2"/>
</dbReference>
<evidence type="ECO:0000256" key="2">
    <source>
        <dbReference type="ARBA" id="ARBA00023125"/>
    </source>
</evidence>
<dbReference type="Proteomes" id="UP001432099">
    <property type="component" value="Chromosome"/>
</dbReference>
<dbReference type="PRINTS" id="PR00032">
    <property type="entry name" value="HTHARAC"/>
</dbReference>
<dbReference type="PANTHER" id="PTHR47893:SF1">
    <property type="entry name" value="REGULATORY PROTEIN PCHR"/>
    <property type="match status" value="1"/>
</dbReference>
<dbReference type="InterPro" id="IPR053142">
    <property type="entry name" value="PchR_regulatory_protein"/>
</dbReference>
<dbReference type="RefSeq" id="WP_161832121.1">
    <property type="nucleotide sequence ID" value="NZ_AP028127.1"/>
</dbReference>
<accession>A0ABN6ZI98</accession>
<dbReference type="InterPro" id="IPR018060">
    <property type="entry name" value="HTH_AraC"/>
</dbReference>
<keyword evidence="6" id="KW-1185">Reference proteome</keyword>
<evidence type="ECO:0000313" key="6">
    <source>
        <dbReference type="Proteomes" id="UP001432099"/>
    </source>
</evidence>
<feature type="domain" description="HTH araC/xylS-type" evidence="4">
    <location>
        <begin position="235"/>
        <end position="333"/>
    </location>
</feature>
<gene>
    <name evidence="5" type="ORF">T23_16470</name>
</gene>
<keyword evidence="2" id="KW-0238">DNA-binding</keyword>
<proteinExistence type="predicted"/>
<dbReference type="SUPFAM" id="SSF46689">
    <property type="entry name" value="Homeodomain-like"/>
    <property type="match status" value="1"/>
</dbReference>
<dbReference type="Pfam" id="PF12833">
    <property type="entry name" value="HTH_18"/>
    <property type="match status" value="1"/>
</dbReference>
<evidence type="ECO:0000256" key="3">
    <source>
        <dbReference type="ARBA" id="ARBA00023163"/>
    </source>
</evidence>
<evidence type="ECO:0000256" key="1">
    <source>
        <dbReference type="ARBA" id="ARBA00023015"/>
    </source>
</evidence>
<dbReference type="SMART" id="SM00342">
    <property type="entry name" value="HTH_ARAC"/>
    <property type="match status" value="1"/>
</dbReference>
<dbReference type="EMBL" id="AP028127">
    <property type="protein sequence ID" value="BEH91545.1"/>
    <property type="molecule type" value="Genomic_DNA"/>
</dbReference>
<dbReference type="PROSITE" id="PS01124">
    <property type="entry name" value="HTH_ARAC_FAMILY_2"/>
    <property type="match status" value="1"/>
</dbReference>
<evidence type="ECO:0000313" key="5">
    <source>
        <dbReference type="EMBL" id="BEH91545.1"/>
    </source>
</evidence>
<reference evidence="5" key="1">
    <citation type="journal article" date="2024" name="Int. J. Syst. Evol. Microbiol.">
        <title>Turicibacter faecis sp. nov., isolated from faeces of heart failure mouse model.</title>
        <authorList>
            <person name="Imamura Y."/>
            <person name="Motooka D."/>
            <person name="Nakajima Y."/>
            <person name="Ito S."/>
            <person name="Kitakaze M."/>
            <person name="Iida T."/>
            <person name="Nakamura S."/>
        </authorList>
    </citation>
    <scope>NUCLEOTIDE SEQUENCE</scope>
    <source>
        <strain evidence="5">TC023</strain>
    </source>
</reference>
<name>A0ABN6ZI98_9FIRM</name>
<keyword evidence="1" id="KW-0805">Transcription regulation</keyword>
<keyword evidence="3" id="KW-0804">Transcription</keyword>
<evidence type="ECO:0000259" key="4">
    <source>
        <dbReference type="PROSITE" id="PS01124"/>
    </source>
</evidence>
<dbReference type="InterPro" id="IPR020449">
    <property type="entry name" value="Tscrpt_reg_AraC-type_HTH"/>
</dbReference>
<organism evidence="5 6">
    <name type="scientific">Turicibacter faecis</name>
    <dbReference type="NCBI Taxonomy" id="2963365"/>
    <lineage>
        <taxon>Bacteria</taxon>
        <taxon>Bacillati</taxon>
        <taxon>Bacillota</taxon>
        <taxon>Erysipelotrichia</taxon>
        <taxon>Erysipelotrichales</taxon>
        <taxon>Turicibacteraceae</taxon>
        <taxon>Turicibacter</taxon>
    </lineage>
</organism>
<dbReference type="InterPro" id="IPR009057">
    <property type="entry name" value="Homeodomain-like_sf"/>
</dbReference>
<dbReference type="PANTHER" id="PTHR47893">
    <property type="entry name" value="REGULATORY PROTEIN PCHR"/>
    <property type="match status" value="1"/>
</dbReference>